<dbReference type="SMART" id="SM00387">
    <property type="entry name" value="HATPase_c"/>
    <property type="match status" value="1"/>
</dbReference>
<keyword evidence="6" id="KW-0808">Transferase</keyword>
<evidence type="ECO:0000256" key="12">
    <source>
        <dbReference type="ARBA" id="ARBA00023012"/>
    </source>
</evidence>
<feature type="domain" description="HAMP" evidence="18">
    <location>
        <begin position="322"/>
        <end position="374"/>
    </location>
</feature>
<dbReference type="PROSITE" id="PS50109">
    <property type="entry name" value="HIS_KIN"/>
    <property type="match status" value="1"/>
</dbReference>
<dbReference type="InterPro" id="IPR029151">
    <property type="entry name" value="Sensor-like_sf"/>
</dbReference>
<dbReference type="Gene3D" id="3.30.565.10">
    <property type="entry name" value="Histidine kinase-like ATPase, C-terminal domain"/>
    <property type="match status" value="1"/>
</dbReference>
<dbReference type="SUPFAM" id="SSF47384">
    <property type="entry name" value="Homodimeric domain of signal transducing histidine kinase"/>
    <property type="match status" value="1"/>
</dbReference>
<proteinExistence type="predicted"/>
<keyword evidence="13 14" id="KW-0472">Membrane</keyword>
<evidence type="ECO:0000256" key="2">
    <source>
        <dbReference type="ARBA" id="ARBA00004651"/>
    </source>
</evidence>
<dbReference type="InterPro" id="IPR001610">
    <property type="entry name" value="PAC"/>
</dbReference>
<evidence type="ECO:0000256" key="6">
    <source>
        <dbReference type="ARBA" id="ARBA00022679"/>
    </source>
</evidence>
<dbReference type="InterPro" id="IPR036097">
    <property type="entry name" value="HisK_dim/P_sf"/>
</dbReference>
<dbReference type="InterPro" id="IPR004358">
    <property type="entry name" value="Sig_transdc_His_kin-like_C"/>
</dbReference>
<dbReference type="InterPro" id="IPR050351">
    <property type="entry name" value="BphY/WalK/GraS-like"/>
</dbReference>
<evidence type="ECO:0000256" key="7">
    <source>
        <dbReference type="ARBA" id="ARBA00022692"/>
    </source>
</evidence>
<sequence length="744" mass="81577">MAAPTTVWGLRRSVLAPYFILNFLIIAAALSLLAFAAISIGRSAIERNVKAQMESVAALKEQQIHEWITHLSHTSAWISGNPQIRSGALVLTGGQVTPEQRQEISSFLRDEFQRAINLGDIVHIALMDLSGNILVATDPGWEGQNRASQPYFTAGKLRLSVSDVFQSALLGQPAIVISSPILNSSGATSAVMALYADLDDLTIIMTERSGLAETAETFITNSDRILITQLINYPGKVFETEIIGEGITRAVNGETGVELYKDYRGEPVIGAYRWIPAYRLALVAKIDQAVAFSPVRDLRNLVILVAGGLFAAVLISGLWSVRRTTRSLSGLAAYAVRVGAGDFSAVISTEGENEVALVARNIKAMVDRLHQIQNELEDLYNAAPCGYHSLDAEGYFTRINDTELRWLGYRREDMLGVKRFPELLAAESIETFKQNFPRFKESGAVKDLEFDMIRRDGSILPVLLSATAIKNNRGEYLSSRSTVIDYTDKKRSRLELETANRSLAAANAELEAFSYSVSHDLRAPLRSIDGFSQALLDDYNSSLDDTGRDYLNRVRAATQRMGHLIDDMLSLSRVTRTEFKLETVDLTSLGFEITNELAAAEPGREVAISIAPNTTASGDRHLLRVLLHNLLENAWKFTRKTPDARIEFGRAFTDEGVVYSVIDNGAGFDMKYADKLFSPFQRLHSVAEFPGTGVGLAIARRVVSRHHGRIWAEAEPGKGAAVYFTLGINEGGQANGEPLDAAAG</sequence>
<dbReference type="SUPFAM" id="SSF55874">
    <property type="entry name" value="ATPase domain of HSP90 chaperone/DNA topoisomerase II/histidine kinase"/>
    <property type="match status" value="1"/>
</dbReference>
<dbReference type="InterPro" id="IPR035965">
    <property type="entry name" value="PAS-like_dom_sf"/>
</dbReference>
<dbReference type="Pfam" id="PF00672">
    <property type="entry name" value="HAMP"/>
    <property type="match status" value="1"/>
</dbReference>
<evidence type="ECO:0000259" key="15">
    <source>
        <dbReference type="PROSITE" id="PS50109"/>
    </source>
</evidence>
<dbReference type="SUPFAM" id="SSF55785">
    <property type="entry name" value="PYP-like sensor domain (PAS domain)"/>
    <property type="match status" value="1"/>
</dbReference>
<gene>
    <name evidence="19" type="ORF">DEALK_08020</name>
</gene>
<evidence type="ECO:0000256" key="9">
    <source>
        <dbReference type="ARBA" id="ARBA00022777"/>
    </source>
</evidence>
<feature type="domain" description="PAC" evidence="17">
    <location>
        <begin position="446"/>
        <end position="498"/>
    </location>
</feature>
<dbReference type="Pfam" id="PF13426">
    <property type="entry name" value="PAS_9"/>
    <property type="match status" value="1"/>
</dbReference>
<dbReference type="GO" id="GO:0000155">
    <property type="term" value="F:phosphorelay sensor kinase activity"/>
    <property type="evidence" value="ECO:0007669"/>
    <property type="project" value="InterPro"/>
</dbReference>
<dbReference type="Gene3D" id="1.10.287.130">
    <property type="match status" value="1"/>
</dbReference>
<dbReference type="GO" id="GO:0005886">
    <property type="term" value="C:plasma membrane"/>
    <property type="evidence" value="ECO:0007669"/>
    <property type="project" value="UniProtKB-SubCell"/>
</dbReference>
<dbReference type="GO" id="GO:0007234">
    <property type="term" value="P:osmosensory signaling via phosphorelay pathway"/>
    <property type="evidence" value="ECO:0007669"/>
    <property type="project" value="TreeGrafter"/>
</dbReference>
<feature type="domain" description="Histidine kinase" evidence="15">
    <location>
        <begin position="516"/>
        <end position="730"/>
    </location>
</feature>
<evidence type="ECO:0000256" key="11">
    <source>
        <dbReference type="ARBA" id="ARBA00022989"/>
    </source>
</evidence>
<evidence type="ECO:0000256" key="1">
    <source>
        <dbReference type="ARBA" id="ARBA00000085"/>
    </source>
</evidence>
<comment type="subcellular location">
    <subcellularLocation>
        <location evidence="2">Cell membrane</location>
        <topology evidence="2">Multi-pass membrane protein</topology>
    </subcellularLocation>
</comment>
<dbReference type="Gene3D" id="3.30.450.20">
    <property type="entry name" value="PAS domain"/>
    <property type="match status" value="2"/>
</dbReference>
<dbReference type="SMART" id="SM00091">
    <property type="entry name" value="PAS"/>
    <property type="match status" value="1"/>
</dbReference>
<dbReference type="CDD" id="cd00130">
    <property type="entry name" value="PAS"/>
    <property type="match status" value="1"/>
</dbReference>
<dbReference type="InterPro" id="IPR000014">
    <property type="entry name" value="PAS"/>
</dbReference>
<protein>
    <recommendedName>
        <fullName evidence="3">histidine kinase</fullName>
        <ecNumber evidence="3">2.7.13.3</ecNumber>
    </recommendedName>
</protein>
<evidence type="ECO:0000313" key="19">
    <source>
        <dbReference type="EMBL" id="KTB47957.1"/>
    </source>
</evidence>
<dbReference type="PATRIC" id="fig|1217799.6.peg.825"/>
<evidence type="ECO:0000259" key="18">
    <source>
        <dbReference type="PROSITE" id="PS50885"/>
    </source>
</evidence>
<dbReference type="CDD" id="cd06225">
    <property type="entry name" value="HAMP"/>
    <property type="match status" value="1"/>
</dbReference>
<feature type="domain" description="PAS" evidence="16">
    <location>
        <begin position="372"/>
        <end position="443"/>
    </location>
</feature>
<dbReference type="OrthoDB" id="9813394at2"/>
<dbReference type="PROSITE" id="PS50112">
    <property type="entry name" value="PAS"/>
    <property type="match status" value="1"/>
</dbReference>
<evidence type="ECO:0000259" key="17">
    <source>
        <dbReference type="PROSITE" id="PS50113"/>
    </source>
</evidence>
<dbReference type="EMBL" id="LFDV01000002">
    <property type="protein sequence ID" value="KTB47957.1"/>
    <property type="molecule type" value="Genomic_DNA"/>
</dbReference>
<keyword evidence="11 14" id="KW-1133">Transmembrane helix</keyword>
<feature type="transmembrane region" description="Helical" evidence="14">
    <location>
        <begin position="20"/>
        <end position="40"/>
    </location>
</feature>
<evidence type="ECO:0000256" key="13">
    <source>
        <dbReference type="ARBA" id="ARBA00023136"/>
    </source>
</evidence>
<dbReference type="PRINTS" id="PR00344">
    <property type="entry name" value="BCTRLSENSOR"/>
</dbReference>
<dbReference type="PROSITE" id="PS50885">
    <property type="entry name" value="HAMP"/>
    <property type="match status" value="1"/>
</dbReference>
<dbReference type="Pfam" id="PF00512">
    <property type="entry name" value="HisKA"/>
    <property type="match status" value="1"/>
</dbReference>
<dbReference type="CDD" id="cd12914">
    <property type="entry name" value="PDC1_DGC_like"/>
    <property type="match status" value="1"/>
</dbReference>
<evidence type="ECO:0000256" key="8">
    <source>
        <dbReference type="ARBA" id="ARBA00022741"/>
    </source>
</evidence>
<dbReference type="AlphaFoldDB" id="A0A0W0GHD5"/>
<dbReference type="InterPro" id="IPR003661">
    <property type="entry name" value="HisK_dim/P_dom"/>
</dbReference>
<dbReference type="FunFam" id="1.10.287.130:FF:000101">
    <property type="entry name" value="Sensor histidine kinase"/>
    <property type="match status" value="1"/>
</dbReference>
<evidence type="ECO:0000259" key="16">
    <source>
        <dbReference type="PROSITE" id="PS50112"/>
    </source>
</evidence>
<dbReference type="Pfam" id="PF02743">
    <property type="entry name" value="dCache_1"/>
    <property type="match status" value="1"/>
</dbReference>
<dbReference type="InterPro" id="IPR036890">
    <property type="entry name" value="HATPase_C_sf"/>
</dbReference>
<keyword evidence="10" id="KW-0067">ATP-binding</keyword>
<keyword evidence="7 14" id="KW-0812">Transmembrane</keyword>
<dbReference type="PANTHER" id="PTHR42878">
    <property type="entry name" value="TWO-COMPONENT HISTIDINE KINASE"/>
    <property type="match status" value="1"/>
</dbReference>
<name>A0A0W0GHD5_9CHLR</name>
<reference evidence="19 20" key="1">
    <citation type="submission" date="2015-06" db="EMBL/GenBank/DDBJ databases">
        <title>Genome sequence of the organohalide-respiring Dehalogenimonas alkenigignens type strain (IP3-3T).</title>
        <authorList>
            <person name="Key T.A."/>
            <person name="Richmond D.P."/>
            <person name="Bowman K.S."/>
            <person name="Cho Y.-J."/>
            <person name="Chun J."/>
            <person name="da Costa M.S."/>
            <person name="Rainey F.A."/>
            <person name="Moe W.M."/>
        </authorList>
    </citation>
    <scope>NUCLEOTIDE SEQUENCE [LARGE SCALE GENOMIC DNA]</scope>
    <source>
        <strain evidence="19 20">IP3-3</strain>
    </source>
</reference>
<comment type="catalytic activity">
    <reaction evidence="1">
        <text>ATP + protein L-histidine = ADP + protein N-phospho-L-histidine.</text>
        <dbReference type="EC" id="2.7.13.3"/>
    </reaction>
</comment>
<dbReference type="CDD" id="cd18774">
    <property type="entry name" value="PDC2_HK_sensor"/>
    <property type="match status" value="1"/>
</dbReference>
<evidence type="ECO:0000256" key="10">
    <source>
        <dbReference type="ARBA" id="ARBA00022840"/>
    </source>
</evidence>
<dbReference type="NCBIfam" id="TIGR00229">
    <property type="entry name" value="sensory_box"/>
    <property type="match status" value="1"/>
</dbReference>
<dbReference type="GO" id="GO:0030295">
    <property type="term" value="F:protein kinase activator activity"/>
    <property type="evidence" value="ECO:0007669"/>
    <property type="project" value="TreeGrafter"/>
</dbReference>
<dbReference type="STRING" id="1217799.DEALK_08020"/>
<dbReference type="Pfam" id="PF02518">
    <property type="entry name" value="HATPase_c"/>
    <property type="match status" value="1"/>
</dbReference>
<dbReference type="SUPFAM" id="SSF158472">
    <property type="entry name" value="HAMP domain-like"/>
    <property type="match status" value="1"/>
</dbReference>
<keyword evidence="5" id="KW-0597">Phosphoprotein</keyword>
<dbReference type="InterPro" id="IPR005467">
    <property type="entry name" value="His_kinase_dom"/>
</dbReference>
<dbReference type="SMART" id="SM00304">
    <property type="entry name" value="HAMP"/>
    <property type="match status" value="1"/>
</dbReference>
<keyword evidence="4" id="KW-1003">Cell membrane</keyword>
<comment type="caution">
    <text evidence="19">The sequence shown here is derived from an EMBL/GenBank/DDBJ whole genome shotgun (WGS) entry which is preliminary data.</text>
</comment>
<keyword evidence="12" id="KW-0902">Two-component regulatory system</keyword>
<evidence type="ECO:0000313" key="20">
    <source>
        <dbReference type="Proteomes" id="UP000053947"/>
    </source>
</evidence>
<organism evidence="19 20">
    <name type="scientific">Dehalogenimonas alkenigignens</name>
    <dbReference type="NCBI Taxonomy" id="1217799"/>
    <lineage>
        <taxon>Bacteria</taxon>
        <taxon>Bacillati</taxon>
        <taxon>Chloroflexota</taxon>
        <taxon>Dehalococcoidia</taxon>
        <taxon>Dehalococcoidales</taxon>
        <taxon>Dehalococcoidaceae</taxon>
        <taxon>Dehalogenimonas</taxon>
    </lineage>
</organism>
<keyword evidence="8" id="KW-0547">Nucleotide-binding</keyword>
<evidence type="ECO:0000256" key="4">
    <source>
        <dbReference type="ARBA" id="ARBA00022475"/>
    </source>
</evidence>
<keyword evidence="20" id="KW-1185">Reference proteome</keyword>
<dbReference type="InterPro" id="IPR003594">
    <property type="entry name" value="HATPase_dom"/>
</dbReference>
<dbReference type="SMART" id="SM00086">
    <property type="entry name" value="PAC"/>
    <property type="match status" value="1"/>
</dbReference>
<dbReference type="Gene3D" id="6.10.340.10">
    <property type="match status" value="1"/>
</dbReference>
<evidence type="ECO:0000256" key="5">
    <source>
        <dbReference type="ARBA" id="ARBA00022553"/>
    </source>
</evidence>
<dbReference type="EC" id="2.7.13.3" evidence="3"/>
<dbReference type="RefSeq" id="WP_058438911.1">
    <property type="nucleotide sequence ID" value="NZ_KQ758903.1"/>
</dbReference>
<dbReference type="PANTHER" id="PTHR42878:SF15">
    <property type="entry name" value="BACTERIOPHYTOCHROME"/>
    <property type="match status" value="1"/>
</dbReference>
<dbReference type="InterPro" id="IPR003660">
    <property type="entry name" value="HAMP_dom"/>
</dbReference>
<dbReference type="GO" id="GO:0000156">
    <property type="term" value="F:phosphorelay response regulator activity"/>
    <property type="evidence" value="ECO:0007669"/>
    <property type="project" value="TreeGrafter"/>
</dbReference>
<feature type="transmembrane region" description="Helical" evidence="14">
    <location>
        <begin position="301"/>
        <end position="321"/>
    </location>
</feature>
<dbReference type="FunFam" id="3.30.565.10:FF:000006">
    <property type="entry name" value="Sensor histidine kinase WalK"/>
    <property type="match status" value="1"/>
</dbReference>
<evidence type="ECO:0000256" key="3">
    <source>
        <dbReference type="ARBA" id="ARBA00012438"/>
    </source>
</evidence>
<dbReference type="SUPFAM" id="SSF103190">
    <property type="entry name" value="Sensory domain-like"/>
    <property type="match status" value="1"/>
</dbReference>
<dbReference type="InterPro" id="IPR033479">
    <property type="entry name" value="dCache_1"/>
</dbReference>
<dbReference type="GO" id="GO:0005524">
    <property type="term" value="F:ATP binding"/>
    <property type="evidence" value="ECO:0007669"/>
    <property type="project" value="UniProtKB-KW"/>
</dbReference>
<accession>A0A0W0GHD5</accession>
<keyword evidence="9" id="KW-0418">Kinase</keyword>
<evidence type="ECO:0000256" key="14">
    <source>
        <dbReference type="SAM" id="Phobius"/>
    </source>
</evidence>
<dbReference type="SMART" id="SM00388">
    <property type="entry name" value="HisKA"/>
    <property type="match status" value="1"/>
</dbReference>
<dbReference type="CDD" id="cd00082">
    <property type="entry name" value="HisKA"/>
    <property type="match status" value="1"/>
</dbReference>
<dbReference type="InterPro" id="IPR000700">
    <property type="entry name" value="PAS-assoc_C"/>
</dbReference>
<dbReference type="Proteomes" id="UP000053947">
    <property type="component" value="Unassembled WGS sequence"/>
</dbReference>
<dbReference type="PROSITE" id="PS50113">
    <property type="entry name" value="PAC"/>
    <property type="match status" value="1"/>
</dbReference>